<organism evidence="1 2">
    <name type="scientific">Syphacia muris</name>
    <dbReference type="NCBI Taxonomy" id="451379"/>
    <lineage>
        <taxon>Eukaryota</taxon>
        <taxon>Metazoa</taxon>
        <taxon>Ecdysozoa</taxon>
        <taxon>Nematoda</taxon>
        <taxon>Chromadorea</taxon>
        <taxon>Rhabditida</taxon>
        <taxon>Spirurina</taxon>
        <taxon>Oxyuridomorpha</taxon>
        <taxon>Oxyuroidea</taxon>
        <taxon>Oxyuridae</taxon>
        <taxon>Syphacia</taxon>
    </lineage>
</organism>
<reference evidence="2" key="1">
    <citation type="submission" date="2016-04" db="UniProtKB">
        <authorList>
            <consortium name="WormBaseParasite"/>
        </authorList>
    </citation>
    <scope>IDENTIFICATION</scope>
</reference>
<protein>
    <submittedName>
        <fullName evidence="2">F-box domain-containing protein</fullName>
    </submittedName>
</protein>
<dbReference type="WBParaSite" id="SMUV_0001047001-mRNA-1">
    <property type="protein sequence ID" value="SMUV_0001047001-mRNA-1"/>
    <property type="gene ID" value="SMUV_0001047001"/>
</dbReference>
<accession>A0A0N5AZP3</accession>
<dbReference type="Proteomes" id="UP000046393">
    <property type="component" value="Unplaced"/>
</dbReference>
<sequence>MSCALTNGKREKALRNLPNEIKVRIWGMCSHRDQLKIRRVCSTWNGIMSKYLPPTSEVTCLTIHSTQRFEMIGLKNGHMRVFKGGSDEFLRLLSMTRLRDRDLNVYTGVLRMSDNAICDWILNKILERNWRIRRLELSGSLTSVTSQKLFSFIAQQNCKDSDCKIEFVSICKALINDDFILDDFLLNMGNDGLNFDIDLQEACAARITHSGVTDNSLTAIFRPNRHISIPCPLTNLLTIGALEEAIRKYFETDWWIENPGGSRFYDDRSGELISDKGIQFCVVELGENESVSLSSVARMNFPGVTKTCFLQNTGRLPMIPTCRCERQGCAFLQNATNCSPDSLGLSGSKGGVEFIVRTDYGRVWLILSIMHSPHHHHSH</sequence>
<dbReference type="CDD" id="cd09917">
    <property type="entry name" value="F-box_SF"/>
    <property type="match status" value="1"/>
</dbReference>
<evidence type="ECO:0000313" key="1">
    <source>
        <dbReference type="Proteomes" id="UP000046393"/>
    </source>
</evidence>
<keyword evidence="1" id="KW-1185">Reference proteome</keyword>
<evidence type="ECO:0000313" key="2">
    <source>
        <dbReference type="WBParaSite" id="SMUV_0001047001-mRNA-1"/>
    </source>
</evidence>
<name>A0A0N5AZP3_9BILA</name>
<dbReference type="AlphaFoldDB" id="A0A0N5AZP3"/>
<proteinExistence type="predicted"/>